<dbReference type="Proteomes" id="UP000284403">
    <property type="component" value="Unassembled WGS sequence"/>
</dbReference>
<dbReference type="AlphaFoldDB" id="A0A3R7KMS1"/>
<keyword evidence="3" id="KW-1185">Reference proteome</keyword>
<organism evidence="2 3">
    <name type="scientific">Trypanosoma conorhini</name>
    <dbReference type="NCBI Taxonomy" id="83891"/>
    <lineage>
        <taxon>Eukaryota</taxon>
        <taxon>Discoba</taxon>
        <taxon>Euglenozoa</taxon>
        <taxon>Kinetoplastea</taxon>
        <taxon>Metakinetoplastina</taxon>
        <taxon>Trypanosomatida</taxon>
        <taxon>Trypanosomatidae</taxon>
        <taxon>Trypanosoma</taxon>
    </lineage>
</organism>
<protein>
    <submittedName>
        <fullName evidence="2">Uncharacterized protein</fullName>
    </submittedName>
</protein>
<evidence type="ECO:0000256" key="1">
    <source>
        <dbReference type="SAM" id="MobiDB-lite"/>
    </source>
</evidence>
<evidence type="ECO:0000313" key="2">
    <source>
        <dbReference type="EMBL" id="RNF04805.1"/>
    </source>
</evidence>
<sequence>MDNSRCPADSAYACSSDPSVWSGVGMNPSDPRIRKRYSTGRFSFFLMRACTCPSVSPGSQFMLGSVSVMPVLAVRRRVIFGAAAPSAIAAPGRKKKERSATAKNQGTSFTSTACATSSSRTAAPPSLIGESVGRRSKRAGK</sequence>
<gene>
    <name evidence="2" type="ORF">Tco025E_08148</name>
</gene>
<reference evidence="2 3" key="1">
    <citation type="journal article" date="2018" name="BMC Genomics">
        <title>Genomic comparison of Trypanosoma conorhini and Trypanosoma rangeli to Trypanosoma cruzi strains of high and low virulence.</title>
        <authorList>
            <person name="Bradwell K.R."/>
            <person name="Koparde V.N."/>
            <person name="Matveyev A.V."/>
            <person name="Serrano M.G."/>
            <person name="Alves J.M."/>
            <person name="Parikh H."/>
            <person name="Huang B."/>
            <person name="Lee V."/>
            <person name="Espinosa-Alvarez O."/>
            <person name="Ortiz P.A."/>
            <person name="Costa-Martins A.G."/>
            <person name="Teixeira M.M."/>
            <person name="Buck G.A."/>
        </authorList>
    </citation>
    <scope>NUCLEOTIDE SEQUENCE [LARGE SCALE GENOMIC DNA]</scope>
    <source>
        <strain evidence="2 3">025E</strain>
    </source>
</reference>
<dbReference type="GeneID" id="40321759"/>
<dbReference type="RefSeq" id="XP_029225131.1">
    <property type="nucleotide sequence ID" value="XM_029375003.1"/>
</dbReference>
<dbReference type="EMBL" id="MKKU01000663">
    <property type="protein sequence ID" value="RNF04805.1"/>
    <property type="molecule type" value="Genomic_DNA"/>
</dbReference>
<name>A0A3R7KMS1_9TRYP</name>
<comment type="caution">
    <text evidence="2">The sequence shown here is derived from an EMBL/GenBank/DDBJ whole genome shotgun (WGS) entry which is preliminary data.</text>
</comment>
<feature type="compositionally biased region" description="Low complexity" evidence="1">
    <location>
        <begin position="107"/>
        <end position="123"/>
    </location>
</feature>
<proteinExistence type="predicted"/>
<evidence type="ECO:0000313" key="3">
    <source>
        <dbReference type="Proteomes" id="UP000284403"/>
    </source>
</evidence>
<feature type="region of interest" description="Disordered" evidence="1">
    <location>
        <begin position="89"/>
        <end position="141"/>
    </location>
</feature>
<accession>A0A3R7KMS1</accession>